<evidence type="ECO:0000313" key="3">
    <source>
        <dbReference type="Proteomes" id="UP001220577"/>
    </source>
</evidence>
<evidence type="ECO:0008006" key="4">
    <source>
        <dbReference type="Google" id="ProtNLM"/>
    </source>
</evidence>
<evidence type="ECO:0000256" key="1">
    <source>
        <dbReference type="SAM" id="Phobius"/>
    </source>
</evidence>
<organism evidence="2 3">
    <name type="scientific">Corynebacterium ihumii</name>
    <dbReference type="NCBI Taxonomy" id="1232427"/>
    <lineage>
        <taxon>Bacteria</taxon>
        <taxon>Bacillati</taxon>
        <taxon>Actinomycetota</taxon>
        <taxon>Actinomycetes</taxon>
        <taxon>Mycobacteriales</taxon>
        <taxon>Corynebacteriaceae</taxon>
        <taxon>Corynebacterium</taxon>
    </lineage>
</organism>
<protein>
    <recommendedName>
        <fullName evidence="4">PH domain-containing protein</fullName>
    </recommendedName>
</protein>
<proteinExistence type="predicted"/>
<keyword evidence="1" id="KW-0812">Transmembrane</keyword>
<accession>A0ABY7UD59</accession>
<keyword evidence="1" id="KW-0472">Membrane</keyword>
<feature type="transmembrane region" description="Helical" evidence="1">
    <location>
        <begin position="72"/>
        <end position="90"/>
    </location>
</feature>
<keyword evidence="1" id="KW-1133">Transmembrane helix</keyword>
<keyword evidence="3" id="KW-1185">Reference proteome</keyword>
<evidence type="ECO:0000313" key="2">
    <source>
        <dbReference type="EMBL" id="WCZ34600.1"/>
    </source>
</evidence>
<dbReference type="EMBL" id="CP063190">
    <property type="protein sequence ID" value="WCZ34600.1"/>
    <property type="molecule type" value="Genomic_DNA"/>
</dbReference>
<dbReference type="Proteomes" id="UP001220577">
    <property type="component" value="Chromosome"/>
</dbReference>
<gene>
    <name evidence="2" type="ORF">CIHUM_05895</name>
</gene>
<feature type="transmembrane region" description="Helical" evidence="1">
    <location>
        <begin position="96"/>
        <end position="115"/>
    </location>
</feature>
<reference evidence="2 3" key="1">
    <citation type="submission" date="2020-10" db="EMBL/GenBank/DDBJ databases">
        <title>Complete genome sequence of Corynebacterium ihumii DSM 45751.</title>
        <authorList>
            <person name="Ruckert C."/>
            <person name="Albersmeier A."/>
            <person name="Busche T."/>
            <person name="Jaenicke S."/>
            <person name="Winkler A."/>
            <person name="Friethjonsson O.H."/>
            <person name="Hreggviethsson G.O."/>
            <person name="Lambert C."/>
            <person name="Badcock D."/>
            <person name="Bernaerts K."/>
            <person name="Anne J."/>
            <person name="Economou A."/>
            <person name="Kalinowski J."/>
        </authorList>
    </citation>
    <scope>NUCLEOTIDE SEQUENCE [LARGE SCALE GENOMIC DNA]</scope>
    <source>
        <strain evidence="2 3">DSM 45751</strain>
    </source>
</reference>
<sequence length="221" mass="25003">MCRQRERKGWLFGSWQVIPLRRFLHLLHKHPGFRLAKYELGLYRDLMRWARRKTLVPEDATALPHQPGRIQMLAMISAVLVIEAVVVHLVLPAGTIRIVALLLSLWAVVFVWGLIAAERIRPSYFDDKIVVFRRGRTSFAELPTASIRSVVDRPSHSSTIEIADGVLTLGGPAGTDTLICLTEDVLAYPDRYPWQRPAPQSIRQIRFYRGETAAVPSASSQ</sequence>
<name>A0ABY7UD59_9CORY</name>